<dbReference type="InterPro" id="IPR024072">
    <property type="entry name" value="DHFR-like_dom_sf"/>
</dbReference>
<keyword evidence="4" id="KW-0554">One-carbon metabolism</keyword>
<dbReference type="UniPathway" id="UPA00077">
    <property type="reaction ID" value="UER00158"/>
</dbReference>
<dbReference type="GO" id="GO:0005829">
    <property type="term" value="C:cytosol"/>
    <property type="evidence" value="ECO:0007669"/>
    <property type="project" value="TreeGrafter"/>
</dbReference>
<dbReference type="PRINTS" id="PR00070">
    <property type="entry name" value="DHFR"/>
</dbReference>
<proteinExistence type="inferred from homology"/>
<dbReference type="GO" id="GO:0004146">
    <property type="term" value="F:dihydrofolate reductase activity"/>
    <property type="evidence" value="ECO:0007669"/>
    <property type="project" value="UniProtKB-EC"/>
</dbReference>
<dbReference type="GO" id="GO:0046655">
    <property type="term" value="P:folic acid metabolic process"/>
    <property type="evidence" value="ECO:0007669"/>
    <property type="project" value="TreeGrafter"/>
</dbReference>
<evidence type="ECO:0000256" key="2">
    <source>
        <dbReference type="ARBA" id="ARBA00009539"/>
    </source>
</evidence>
<organism evidence="9 10">
    <name type="scientific">Vibrio maritimus</name>
    <dbReference type="NCBI Taxonomy" id="990268"/>
    <lineage>
        <taxon>Bacteria</taxon>
        <taxon>Pseudomonadati</taxon>
        <taxon>Pseudomonadota</taxon>
        <taxon>Gammaproteobacteria</taxon>
        <taxon>Vibrionales</taxon>
        <taxon>Vibrionaceae</taxon>
        <taxon>Vibrio</taxon>
    </lineage>
</organism>
<comment type="function">
    <text evidence="7">Key enzyme in folate metabolism. Catalyzes an essential reaction for de novo glycine and purine synthesis, and for DNA precursor synthesis.</text>
</comment>
<comment type="caution">
    <text evidence="9">The sequence shown here is derived from an EMBL/GenBank/DDBJ whole genome shotgun (WGS) entry which is preliminary data.</text>
</comment>
<protein>
    <recommendedName>
        <fullName evidence="3">dihydrofolate reductase</fullName>
        <ecNumber evidence="3">1.5.1.3</ecNumber>
    </recommendedName>
</protein>
<dbReference type="EC" id="1.5.1.3" evidence="3"/>
<dbReference type="GO" id="GO:0006730">
    <property type="term" value="P:one-carbon metabolic process"/>
    <property type="evidence" value="ECO:0007669"/>
    <property type="project" value="UniProtKB-KW"/>
</dbReference>
<evidence type="ECO:0000256" key="4">
    <source>
        <dbReference type="ARBA" id="ARBA00022563"/>
    </source>
</evidence>
<dbReference type="InterPro" id="IPR012259">
    <property type="entry name" value="DHFR"/>
</dbReference>
<evidence type="ECO:0000313" key="10">
    <source>
        <dbReference type="Proteomes" id="UP000029228"/>
    </source>
</evidence>
<dbReference type="STRING" id="990268.JCM19235_1307"/>
<dbReference type="Proteomes" id="UP000029228">
    <property type="component" value="Unassembled WGS sequence"/>
</dbReference>
<feature type="domain" description="DHFR" evidence="8">
    <location>
        <begin position="1"/>
        <end position="160"/>
    </location>
</feature>
<comment type="pathway">
    <text evidence="1">Cofactor biosynthesis; tetrahydrofolate biosynthesis; 5,6,7,8-tetrahydrofolate from 7,8-dihydrofolate: step 1/1.</text>
</comment>
<evidence type="ECO:0000256" key="3">
    <source>
        <dbReference type="ARBA" id="ARBA00012856"/>
    </source>
</evidence>
<accession>A0A090S656</accession>
<dbReference type="CDD" id="cd00209">
    <property type="entry name" value="DHFR"/>
    <property type="match status" value="1"/>
</dbReference>
<dbReference type="AlphaFoldDB" id="A0A090S656"/>
<name>A0A090S656_9VIBR</name>
<evidence type="ECO:0000256" key="1">
    <source>
        <dbReference type="ARBA" id="ARBA00004903"/>
    </source>
</evidence>
<reference evidence="9 10" key="2">
    <citation type="submission" date="2014-09" db="EMBL/GenBank/DDBJ databases">
        <authorList>
            <consortium name="NBRP consortium"/>
            <person name="Sawabe T."/>
            <person name="Meirelles P."/>
            <person name="Nakanishi M."/>
            <person name="Sayaka M."/>
            <person name="Hattori M."/>
            <person name="Ohkuma M."/>
        </authorList>
    </citation>
    <scope>NUCLEOTIDE SEQUENCE [LARGE SCALE GENOMIC DNA]</scope>
    <source>
        <strain evidence="10">JCM19235</strain>
    </source>
</reference>
<dbReference type="OrthoDB" id="9804315at2"/>
<reference evidence="9 10" key="1">
    <citation type="submission" date="2014-09" db="EMBL/GenBank/DDBJ databases">
        <title>Vibrio maritimus JCM 19235. (C45) whole genome shotgun sequence.</title>
        <authorList>
            <person name="Sawabe T."/>
            <person name="Meirelles P."/>
            <person name="Nakanishi M."/>
            <person name="Sayaka M."/>
            <person name="Hattori M."/>
            <person name="Ohkuma M."/>
        </authorList>
    </citation>
    <scope>NUCLEOTIDE SEQUENCE [LARGE SCALE GENOMIC DNA]</scope>
    <source>
        <strain evidence="10">JCM19235</strain>
    </source>
</reference>
<dbReference type="GO" id="GO:0046452">
    <property type="term" value="P:dihydrofolate metabolic process"/>
    <property type="evidence" value="ECO:0007669"/>
    <property type="project" value="TreeGrafter"/>
</dbReference>
<dbReference type="PANTHER" id="PTHR48069">
    <property type="entry name" value="DIHYDROFOLATE REDUCTASE"/>
    <property type="match status" value="1"/>
</dbReference>
<dbReference type="PROSITE" id="PS51330">
    <property type="entry name" value="DHFR_2"/>
    <property type="match status" value="1"/>
</dbReference>
<evidence type="ECO:0000259" key="8">
    <source>
        <dbReference type="PROSITE" id="PS51330"/>
    </source>
</evidence>
<comment type="similarity">
    <text evidence="2">Belongs to the dihydrofolate reductase family.</text>
</comment>
<evidence type="ECO:0000256" key="7">
    <source>
        <dbReference type="ARBA" id="ARBA00025067"/>
    </source>
</evidence>
<dbReference type="Pfam" id="PF00186">
    <property type="entry name" value="DHFR_1"/>
    <property type="match status" value="1"/>
</dbReference>
<sequence>MRILVAIAEDGIIGVNGKLPFRLRADLQNFKRETEGRVIVMGRKTYESIGRPLPGRTNVVMSTRDIEIDGCVCVKNIAEVLNRFGTNIDVIGGAEIYELFLATGMVDEIMLTYVRKRIAEGILTRFPSRYFEDYEMAETLMDQDEDKHNDASFAIRRYTRITKKYKD</sequence>
<dbReference type="InterPro" id="IPR001796">
    <property type="entry name" value="DHFR_dom"/>
</dbReference>
<keyword evidence="5" id="KW-0521">NADP</keyword>
<dbReference type="GO" id="GO:0046654">
    <property type="term" value="P:tetrahydrofolate biosynthetic process"/>
    <property type="evidence" value="ECO:0007669"/>
    <property type="project" value="UniProtKB-UniPathway"/>
</dbReference>
<dbReference type="PANTHER" id="PTHR48069:SF3">
    <property type="entry name" value="DIHYDROFOLATE REDUCTASE"/>
    <property type="match status" value="1"/>
</dbReference>
<gene>
    <name evidence="9" type="ORF">JCM19235_1307</name>
</gene>
<dbReference type="EMBL" id="BBMR01000017">
    <property type="protein sequence ID" value="GAL23006.1"/>
    <property type="molecule type" value="Genomic_DNA"/>
</dbReference>
<dbReference type="SUPFAM" id="SSF53597">
    <property type="entry name" value="Dihydrofolate reductase-like"/>
    <property type="match status" value="1"/>
</dbReference>
<evidence type="ECO:0000256" key="6">
    <source>
        <dbReference type="ARBA" id="ARBA00023002"/>
    </source>
</evidence>
<dbReference type="Gene3D" id="3.40.430.10">
    <property type="entry name" value="Dihydrofolate Reductase, subunit A"/>
    <property type="match status" value="1"/>
</dbReference>
<evidence type="ECO:0000256" key="5">
    <source>
        <dbReference type="ARBA" id="ARBA00022857"/>
    </source>
</evidence>
<dbReference type="GO" id="GO:0050661">
    <property type="term" value="F:NADP binding"/>
    <property type="evidence" value="ECO:0007669"/>
    <property type="project" value="InterPro"/>
</dbReference>
<evidence type="ECO:0000313" key="9">
    <source>
        <dbReference type="EMBL" id="GAL23006.1"/>
    </source>
</evidence>
<keyword evidence="10" id="KW-1185">Reference proteome</keyword>
<keyword evidence="6 9" id="KW-0560">Oxidoreductase</keyword>